<protein>
    <submittedName>
        <fullName evidence="2">Uncharacterized protein</fullName>
    </submittedName>
</protein>
<dbReference type="AlphaFoldDB" id="A0A521CFD8"/>
<reference evidence="2 3" key="1">
    <citation type="submission" date="2017-05" db="EMBL/GenBank/DDBJ databases">
        <authorList>
            <person name="Varghese N."/>
            <person name="Submissions S."/>
        </authorList>
    </citation>
    <scope>NUCLEOTIDE SEQUENCE [LARGE SCALE GENOMIC DNA]</scope>
    <source>
        <strain evidence="2 3">DSM 28009</strain>
    </source>
</reference>
<feature type="chain" id="PRO_5021815364" evidence="1">
    <location>
        <begin position="34"/>
        <end position="149"/>
    </location>
</feature>
<proteinExistence type="predicted"/>
<accession>A0A521CFD8</accession>
<dbReference type="Proteomes" id="UP000319555">
    <property type="component" value="Unassembled WGS sequence"/>
</dbReference>
<sequence>MISQGNLFCPGSSIMKYLISTCALTLMMVPAMAQAVGFGVGINPAFRTTVTPRDNGVYEVATSGSSAPVAYWCGIGDFAIRTLRTKSNQRIYITRAYDKQTRTVQFSLTAPEGVDTTPGYSVTVKRVGENMSAASAQRYCSDNFMDFGF</sequence>
<gene>
    <name evidence="2" type="ORF">SAMN06265380_102401</name>
</gene>
<keyword evidence="3" id="KW-1185">Reference proteome</keyword>
<dbReference type="EMBL" id="FXTE01000002">
    <property type="protein sequence ID" value="SMO58138.1"/>
    <property type="molecule type" value="Genomic_DNA"/>
</dbReference>
<keyword evidence="1" id="KW-0732">Signal</keyword>
<evidence type="ECO:0000313" key="3">
    <source>
        <dbReference type="Proteomes" id="UP000319555"/>
    </source>
</evidence>
<evidence type="ECO:0000313" key="2">
    <source>
        <dbReference type="EMBL" id="SMO58138.1"/>
    </source>
</evidence>
<organism evidence="2 3">
    <name type="scientific">Ruegeria faecimaris</name>
    <dbReference type="NCBI Taxonomy" id="686389"/>
    <lineage>
        <taxon>Bacteria</taxon>
        <taxon>Pseudomonadati</taxon>
        <taxon>Pseudomonadota</taxon>
        <taxon>Alphaproteobacteria</taxon>
        <taxon>Rhodobacterales</taxon>
        <taxon>Roseobacteraceae</taxon>
        <taxon>Ruegeria</taxon>
    </lineage>
</organism>
<name>A0A521CFD8_9RHOB</name>
<feature type="signal peptide" evidence="1">
    <location>
        <begin position="1"/>
        <end position="33"/>
    </location>
</feature>
<evidence type="ECO:0000256" key="1">
    <source>
        <dbReference type="SAM" id="SignalP"/>
    </source>
</evidence>